<dbReference type="AlphaFoldDB" id="A0A7G1KYT0"/>
<dbReference type="Gene3D" id="3.40.50.1240">
    <property type="entry name" value="Phosphoglycerate mutase-like"/>
    <property type="match status" value="1"/>
</dbReference>
<evidence type="ECO:0000313" key="5">
    <source>
        <dbReference type="EMBL" id="BCK60540.1"/>
    </source>
</evidence>
<proteinExistence type="predicted"/>
<gene>
    <name evidence="5" type="primary">gpgP</name>
</gene>
<dbReference type="SUPFAM" id="SSF53254">
    <property type="entry name" value="Phosphoglycerate mutase-like"/>
    <property type="match status" value="1"/>
</dbReference>
<sequence length="243" mass="26133">MQLVVMRHGQTPANAEGRYQGALDIGLSDTGVAQIRSQARALALAQAPFQRLLSSPLLRARQSAALVADELGLPVTLVPAFRERHVGVFEGLTQQEARERYPALWARNITRRWAEAPPGGESLDEVIARVGLGLAELAQSGRQERVLLVAHGVVAKVIRALTVAGFDGFFEWQLANGAVLEVSLACGDAGGPLSFFARRVLPVRGYLAVLFLSSCAPVSWPDRGRYRPGAPCVPPYPAGPGWH</sequence>
<dbReference type="InterPro" id="IPR050275">
    <property type="entry name" value="PGM_Phosphatase"/>
</dbReference>
<dbReference type="InterPro" id="IPR029033">
    <property type="entry name" value="His_PPase_superfam"/>
</dbReference>
<evidence type="ECO:0000256" key="1">
    <source>
        <dbReference type="ARBA" id="ARBA00023152"/>
    </source>
</evidence>
<keyword evidence="1" id="KW-0324">Glycolysis</keyword>
<dbReference type="InterPro" id="IPR001345">
    <property type="entry name" value="PG/BPGM_mutase_AS"/>
</dbReference>
<evidence type="ECO:0000256" key="4">
    <source>
        <dbReference type="PIRSR" id="PIRSR613078-2"/>
    </source>
</evidence>
<organism evidence="5">
    <name type="scientific">Aeromonas hydrophila</name>
    <dbReference type="NCBI Taxonomy" id="644"/>
    <lineage>
        <taxon>Bacteria</taxon>
        <taxon>Pseudomonadati</taxon>
        <taxon>Pseudomonadota</taxon>
        <taxon>Gammaproteobacteria</taxon>
        <taxon>Aeromonadales</taxon>
        <taxon>Aeromonadaceae</taxon>
        <taxon>Aeromonas</taxon>
    </lineage>
</organism>
<dbReference type="GO" id="GO:0016791">
    <property type="term" value="F:phosphatase activity"/>
    <property type="evidence" value="ECO:0007669"/>
    <property type="project" value="TreeGrafter"/>
</dbReference>
<dbReference type="PANTHER" id="PTHR48100:SF1">
    <property type="entry name" value="HISTIDINE PHOSPHATASE FAMILY PROTEIN-RELATED"/>
    <property type="match status" value="1"/>
</dbReference>
<name>A0A7G1KYT0_AERHY</name>
<feature type="binding site" evidence="4">
    <location>
        <begin position="7"/>
        <end position="14"/>
    </location>
    <ligand>
        <name>substrate</name>
    </ligand>
</feature>
<dbReference type="CDD" id="cd07067">
    <property type="entry name" value="HP_PGM_like"/>
    <property type="match status" value="1"/>
</dbReference>
<dbReference type="GO" id="GO:0005737">
    <property type="term" value="C:cytoplasm"/>
    <property type="evidence" value="ECO:0007669"/>
    <property type="project" value="TreeGrafter"/>
</dbReference>
<dbReference type="EMBL" id="LC570769">
    <property type="protein sequence ID" value="BCK60540.1"/>
    <property type="molecule type" value="Genomic_DNA"/>
</dbReference>
<feature type="active site" description="Tele-phosphohistidine intermediate" evidence="3">
    <location>
        <position position="8"/>
    </location>
</feature>
<reference evidence="5" key="1">
    <citation type="submission" date="2020-07" db="EMBL/GenBank/DDBJ databases">
        <title>Aeromonas blaVEB-3.</title>
        <authorList>
            <person name="Sugiyama M."/>
            <person name="Asai T."/>
        </authorList>
    </citation>
    <scope>NUCLEOTIDE SEQUENCE</scope>
    <source>
        <strain evidence="5">K36</strain>
    </source>
</reference>
<evidence type="ECO:0000256" key="2">
    <source>
        <dbReference type="ARBA" id="ARBA00023235"/>
    </source>
</evidence>
<dbReference type="PANTHER" id="PTHR48100">
    <property type="entry name" value="BROAD-SPECIFICITY PHOSPHATASE YOR283W-RELATED"/>
    <property type="match status" value="1"/>
</dbReference>
<evidence type="ECO:0000256" key="3">
    <source>
        <dbReference type="PIRSR" id="PIRSR613078-1"/>
    </source>
</evidence>
<accession>A0A7G1KYT0</accession>
<dbReference type="PROSITE" id="PS00175">
    <property type="entry name" value="PG_MUTASE"/>
    <property type="match status" value="1"/>
</dbReference>
<dbReference type="SMART" id="SM00855">
    <property type="entry name" value="PGAM"/>
    <property type="match status" value="1"/>
</dbReference>
<protein>
    <submittedName>
        <fullName evidence="5">Glucosyl-3-phosphoglycerate phosphatase</fullName>
    </submittedName>
</protein>
<dbReference type="Pfam" id="PF00300">
    <property type="entry name" value="His_Phos_1"/>
    <property type="match status" value="1"/>
</dbReference>
<keyword evidence="2" id="KW-0413">Isomerase</keyword>
<dbReference type="InterPro" id="IPR013078">
    <property type="entry name" value="His_Pase_superF_clade-1"/>
</dbReference>
<feature type="active site" description="Proton donor/acceptor" evidence="3">
    <location>
        <position position="83"/>
    </location>
</feature>
<feature type="binding site" evidence="4">
    <location>
        <position position="59"/>
    </location>
    <ligand>
        <name>substrate</name>
    </ligand>
</feature>